<dbReference type="Proteomes" id="UP000184383">
    <property type="component" value="Unassembled WGS sequence"/>
</dbReference>
<protein>
    <submittedName>
        <fullName evidence="2">Uncharacterized protein</fullName>
    </submittedName>
</protein>
<dbReference type="VEuPathDB" id="FungiDB:ASPWEDRAFT_109794"/>
<dbReference type="AlphaFoldDB" id="A0A1L9RKW9"/>
<gene>
    <name evidence="2" type="ORF">ASPWEDRAFT_109794</name>
</gene>
<organism evidence="2 3">
    <name type="scientific">Aspergillus wentii DTO 134E9</name>
    <dbReference type="NCBI Taxonomy" id="1073089"/>
    <lineage>
        <taxon>Eukaryota</taxon>
        <taxon>Fungi</taxon>
        <taxon>Dikarya</taxon>
        <taxon>Ascomycota</taxon>
        <taxon>Pezizomycotina</taxon>
        <taxon>Eurotiomycetes</taxon>
        <taxon>Eurotiomycetidae</taxon>
        <taxon>Eurotiales</taxon>
        <taxon>Aspergillaceae</taxon>
        <taxon>Aspergillus</taxon>
        <taxon>Aspergillus subgen. Cremei</taxon>
    </lineage>
</organism>
<dbReference type="OrthoDB" id="3870679at2759"/>
<feature type="compositionally biased region" description="Polar residues" evidence="1">
    <location>
        <begin position="685"/>
        <end position="699"/>
    </location>
</feature>
<feature type="compositionally biased region" description="Basic and acidic residues" evidence="1">
    <location>
        <begin position="233"/>
        <end position="249"/>
    </location>
</feature>
<proteinExistence type="predicted"/>
<evidence type="ECO:0000256" key="1">
    <source>
        <dbReference type="SAM" id="MobiDB-lite"/>
    </source>
</evidence>
<feature type="compositionally biased region" description="Polar residues" evidence="1">
    <location>
        <begin position="128"/>
        <end position="143"/>
    </location>
</feature>
<feature type="region of interest" description="Disordered" evidence="1">
    <location>
        <begin position="600"/>
        <end position="750"/>
    </location>
</feature>
<feature type="region of interest" description="Disordered" evidence="1">
    <location>
        <begin position="288"/>
        <end position="309"/>
    </location>
</feature>
<feature type="compositionally biased region" description="Polar residues" evidence="1">
    <location>
        <begin position="738"/>
        <end position="750"/>
    </location>
</feature>
<feature type="compositionally biased region" description="Low complexity" evidence="1">
    <location>
        <begin position="411"/>
        <end position="445"/>
    </location>
</feature>
<feature type="compositionally biased region" description="Polar residues" evidence="1">
    <location>
        <begin position="475"/>
        <end position="497"/>
    </location>
</feature>
<feature type="compositionally biased region" description="Basic and acidic residues" evidence="1">
    <location>
        <begin position="289"/>
        <end position="303"/>
    </location>
</feature>
<feature type="compositionally biased region" description="Polar residues" evidence="1">
    <location>
        <begin position="337"/>
        <end position="356"/>
    </location>
</feature>
<feature type="compositionally biased region" description="Polar residues" evidence="1">
    <location>
        <begin position="88"/>
        <end position="102"/>
    </location>
</feature>
<dbReference type="EMBL" id="KV878212">
    <property type="protein sequence ID" value="OJJ35487.1"/>
    <property type="molecule type" value="Genomic_DNA"/>
</dbReference>
<dbReference type="RefSeq" id="XP_040689163.1">
    <property type="nucleotide sequence ID" value="XM_040828113.1"/>
</dbReference>
<feature type="region of interest" description="Disordered" evidence="1">
    <location>
        <begin position="1"/>
        <end position="249"/>
    </location>
</feature>
<keyword evidence="3" id="KW-1185">Reference proteome</keyword>
<feature type="compositionally biased region" description="Low complexity" evidence="1">
    <location>
        <begin position="58"/>
        <end position="72"/>
    </location>
</feature>
<name>A0A1L9RKW9_ASPWE</name>
<feature type="region of interest" description="Disordered" evidence="1">
    <location>
        <begin position="322"/>
        <end position="359"/>
    </location>
</feature>
<reference evidence="3" key="1">
    <citation type="journal article" date="2017" name="Genome Biol.">
        <title>Comparative genomics reveals high biological diversity and specific adaptations in the industrially and medically important fungal genus Aspergillus.</title>
        <authorList>
            <person name="de Vries R.P."/>
            <person name="Riley R."/>
            <person name="Wiebenga A."/>
            <person name="Aguilar-Osorio G."/>
            <person name="Amillis S."/>
            <person name="Uchima C.A."/>
            <person name="Anderluh G."/>
            <person name="Asadollahi M."/>
            <person name="Askin M."/>
            <person name="Barry K."/>
            <person name="Battaglia E."/>
            <person name="Bayram O."/>
            <person name="Benocci T."/>
            <person name="Braus-Stromeyer S.A."/>
            <person name="Caldana C."/>
            <person name="Canovas D."/>
            <person name="Cerqueira G.C."/>
            <person name="Chen F."/>
            <person name="Chen W."/>
            <person name="Choi C."/>
            <person name="Clum A."/>
            <person name="Dos Santos R.A."/>
            <person name="Damasio A.R."/>
            <person name="Diallinas G."/>
            <person name="Emri T."/>
            <person name="Fekete E."/>
            <person name="Flipphi M."/>
            <person name="Freyberg S."/>
            <person name="Gallo A."/>
            <person name="Gournas C."/>
            <person name="Habgood R."/>
            <person name="Hainaut M."/>
            <person name="Harispe M.L."/>
            <person name="Henrissat B."/>
            <person name="Hilden K.S."/>
            <person name="Hope R."/>
            <person name="Hossain A."/>
            <person name="Karabika E."/>
            <person name="Karaffa L."/>
            <person name="Karanyi Z."/>
            <person name="Krasevec N."/>
            <person name="Kuo A."/>
            <person name="Kusch H."/>
            <person name="LaButti K."/>
            <person name="Lagendijk E.L."/>
            <person name="Lapidus A."/>
            <person name="Levasseur A."/>
            <person name="Lindquist E."/>
            <person name="Lipzen A."/>
            <person name="Logrieco A.F."/>
            <person name="MacCabe A."/>
            <person name="Maekelae M.R."/>
            <person name="Malavazi I."/>
            <person name="Melin P."/>
            <person name="Meyer V."/>
            <person name="Mielnichuk N."/>
            <person name="Miskei M."/>
            <person name="Molnar A.P."/>
            <person name="Mule G."/>
            <person name="Ngan C.Y."/>
            <person name="Orejas M."/>
            <person name="Orosz E."/>
            <person name="Ouedraogo J.P."/>
            <person name="Overkamp K.M."/>
            <person name="Park H.-S."/>
            <person name="Perrone G."/>
            <person name="Piumi F."/>
            <person name="Punt P.J."/>
            <person name="Ram A.F."/>
            <person name="Ramon A."/>
            <person name="Rauscher S."/>
            <person name="Record E."/>
            <person name="Riano-Pachon D.M."/>
            <person name="Robert V."/>
            <person name="Roehrig J."/>
            <person name="Ruller R."/>
            <person name="Salamov A."/>
            <person name="Salih N.S."/>
            <person name="Samson R.A."/>
            <person name="Sandor E."/>
            <person name="Sanguinetti M."/>
            <person name="Schuetze T."/>
            <person name="Sepcic K."/>
            <person name="Shelest E."/>
            <person name="Sherlock G."/>
            <person name="Sophianopoulou V."/>
            <person name="Squina F.M."/>
            <person name="Sun H."/>
            <person name="Susca A."/>
            <person name="Todd R.B."/>
            <person name="Tsang A."/>
            <person name="Unkles S.E."/>
            <person name="van de Wiele N."/>
            <person name="van Rossen-Uffink D."/>
            <person name="Oliveira J.V."/>
            <person name="Vesth T.C."/>
            <person name="Visser J."/>
            <person name="Yu J.-H."/>
            <person name="Zhou M."/>
            <person name="Andersen M.R."/>
            <person name="Archer D.B."/>
            <person name="Baker S.E."/>
            <person name="Benoit I."/>
            <person name="Brakhage A.A."/>
            <person name="Braus G.H."/>
            <person name="Fischer R."/>
            <person name="Frisvad J.C."/>
            <person name="Goldman G.H."/>
            <person name="Houbraken J."/>
            <person name="Oakley B."/>
            <person name="Pocsi I."/>
            <person name="Scazzocchio C."/>
            <person name="Seiboth B."/>
            <person name="vanKuyk P.A."/>
            <person name="Wortman J."/>
            <person name="Dyer P.S."/>
            <person name="Grigoriev I.V."/>
        </authorList>
    </citation>
    <scope>NUCLEOTIDE SEQUENCE [LARGE SCALE GENOMIC DNA]</scope>
    <source>
        <strain evidence="3">DTO 134E9</strain>
    </source>
</reference>
<evidence type="ECO:0000313" key="3">
    <source>
        <dbReference type="Proteomes" id="UP000184383"/>
    </source>
</evidence>
<feature type="compositionally biased region" description="Pro residues" evidence="1">
    <location>
        <begin position="103"/>
        <end position="115"/>
    </location>
</feature>
<feature type="compositionally biased region" description="Basic and acidic residues" evidence="1">
    <location>
        <begin position="181"/>
        <end position="209"/>
    </location>
</feature>
<dbReference type="GeneID" id="63743961"/>
<accession>A0A1L9RKW9</accession>
<feature type="compositionally biased region" description="Polar residues" evidence="1">
    <location>
        <begin position="159"/>
        <end position="171"/>
    </location>
</feature>
<feature type="region of interest" description="Disordered" evidence="1">
    <location>
        <begin position="371"/>
        <end position="536"/>
    </location>
</feature>
<feature type="compositionally biased region" description="Low complexity" evidence="1">
    <location>
        <begin position="600"/>
        <end position="610"/>
    </location>
</feature>
<sequence length="878" mass="98748">MPAVESPDDYLQYSSDEQPRLKSHKALPRRREIDPQIEVIRIFHSIQDEHHPANHPSAANGPALPLTPPGAAQEDATGDLETPKFGSYKSNNPSVGAVTPQHTRPPTPEMTPPQQPQMVSLDRPFLNQFGQSFSSSRAESFQTALEMISSDGDADTPGRSPSSVFQPTRQNSHSRRTRSLRKSEYPLKLSYNRDELQYDASKPDYDREWATLPKAHYQPGESAIASAHKRKPSRDPSERSRGKVDMDAHQQEVFLSREGSLRRRTKDVHNLMPGLSIEQFREQIGWPNAERHIEPTERPESRRLSSMSTTSTIDAVIVDSPRSSKRTLRHTEKRVSLRSTSSPIPKSERTSLVSDTDSQRRLVHKAARITEQDRRSVMSDASFAESTATGGTHSHVEMVPVVVIPERRSSLKSSASNSRSHSTARSQRSSRRATNASSSRNSSMDRQNRHADSDSIRHEADSRGRGFGGPVIPPRSSSLSAPTSRNNSRAPSLTSESLHNHTLAMDVETQKREPEKPMPEPRINLPARDPPKKSREARNVQSILIGVEDMANLRSSSLPFTPCSISSSSPGPIEINEAITVSFFPHNNKSLLLIDQQLQPDPRAAQAQQPEYRNDVNKQQPPKVLSPVSPLNPRSPPEPPVCTVVPPTPENASEPPRESPDDQEQNGWFRRFGSIRRAWNRPRPESSNSIRRTFSTTTAKNRKAGKDLDSRLHPFWRPRRFWNDSPDCEEGPPHGQENEPSAGNQETPYVISNSLGMPQQRVVFDGPSLGRQSPETARPRESMTVHSNISRSNLVASRVFSPDFFHSASPLHQNRYQSLSRWGLRFRFVKMRNLRKRMRRTIQKRREGKQEARRQKLKQSIVVMGSGTLNRSTMQTLG</sequence>
<feature type="compositionally biased region" description="Basic and acidic residues" evidence="1">
    <location>
        <begin position="446"/>
        <end position="464"/>
    </location>
</feature>
<dbReference type="STRING" id="1073089.A0A1L9RKW9"/>
<feature type="compositionally biased region" description="Basic and acidic residues" evidence="1">
    <location>
        <begin position="508"/>
        <end position="519"/>
    </location>
</feature>
<evidence type="ECO:0000313" key="2">
    <source>
        <dbReference type="EMBL" id="OJJ35487.1"/>
    </source>
</evidence>